<gene>
    <name evidence="2" type="ORF">CLPU_31c00020</name>
</gene>
<organism evidence="2 3">
    <name type="scientific">Gottschalkia purinilytica</name>
    <name type="common">Clostridium purinilyticum</name>
    <dbReference type="NCBI Taxonomy" id="1503"/>
    <lineage>
        <taxon>Bacteria</taxon>
        <taxon>Bacillati</taxon>
        <taxon>Bacillota</taxon>
        <taxon>Tissierellia</taxon>
        <taxon>Tissierellales</taxon>
        <taxon>Gottschalkiaceae</taxon>
        <taxon>Gottschalkia</taxon>
    </lineage>
</organism>
<sequence length="53" mass="5813">MKNRRIVACALIGIMLTSFGLYGCKKKSDTKSNSPKVESQKNDSEDSKSDSSK</sequence>
<protein>
    <recommendedName>
        <fullName evidence="4">Lipoprotein</fullName>
    </recommendedName>
</protein>
<dbReference type="PROSITE" id="PS51257">
    <property type="entry name" value="PROKAR_LIPOPROTEIN"/>
    <property type="match status" value="1"/>
</dbReference>
<evidence type="ECO:0000313" key="3">
    <source>
        <dbReference type="Proteomes" id="UP000037267"/>
    </source>
</evidence>
<evidence type="ECO:0000256" key="1">
    <source>
        <dbReference type="SAM" id="MobiDB-lite"/>
    </source>
</evidence>
<reference evidence="3" key="1">
    <citation type="submission" date="2015-07" db="EMBL/GenBank/DDBJ databases">
        <title>Draft genome sequence of the purine-degrading Gottschalkia purinilyticum DSM 1384 (formerly Clostridium purinilyticum).</title>
        <authorList>
            <person name="Poehlein A."/>
            <person name="Schiel-Bengelsdorf B."/>
            <person name="Bengelsdorf F.R."/>
            <person name="Daniel R."/>
            <person name="Duerre P."/>
        </authorList>
    </citation>
    <scope>NUCLEOTIDE SEQUENCE [LARGE SCALE GENOMIC DNA]</scope>
    <source>
        <strain evidence="3">DSM 1384</strain>
    </source>
</reference>
<dbReference type="AlphaFoldDB" id="A0A0L0W6Y6"/>
<dbReference type="RefSeq" id="WP_157857746.1">
    <property type="nucleotide sequence ID" value="NZ_LGSS01000031.1"/>
</dbReference>
<feature type="region of interest" description="Disordered" evidence="1">
    <location>
        <begin position="26"/>
        <end position="53"/>
    </location>
</feature>
<dbReference type="EMBL" id="LGSS01000031">
    <property type="protein sequence ID" value="KNF07025.1"/>
    <property type="molecule type" value="Genomic_DNA"/>
</dbReference>
<name>A0A0L0W6Y6_GOTPU</name>
<dbReference type="Proteomes" id="UP000037267">
    <property type="component" value="Unassembled WGS sequence"/>
</dbReference>
<evidence type="ECO:0000313" key="2">
    <source>
        <dbReference type="EMBL" id="KNF07025.1"/>
    </source>
</evidence>
<feature type="compositionally biased region" description="Basic and acidic residues" evidence="1">
    <location>
        <begin position="38"/>
        <end position="53"/>
    </location>
</feature>
<evidence type="ECO:0008006" key="4">
    <source>
        <dbReference type="Google" id="ProtNLM"/>
    </source>
</evidence>
<keyword evidence="3" id="KW-1185">Reference proteome</keyword>
<proteinExistence type="predicted"/>
<accession>A0A0L0W6Y6</accession>
<comment type="caution">
    <text evidence="2">The sequence shown here is derived from an EMBL/GenBank/DDBJ whole genome shotgun (WGS) entry which is preliminary data.</text>
</comment>